<evidence type="ECO:0000256" key="1">
    <source>
        <dbReference type="ARBA" id="ARBA00004123"/>
    </source>
</evidence>
<keyword evidence="9" id="KW-0812">Transmembrane</keyword>
<keyword evidence="6 7" id="KW-0539">Nucleus</keyword>
<dbReference type="EMBL" id="JAFEMO010000024">
    <property type="protein sequence ID" value="KAH7531692.1"/>
    <property type="molecule type" value="Genomic_DNA"/>
</dbReference>
<dbReference type="Pfam" id="PF08743">
    <property type="entry name" value="Nse4_C"/>
    <property type="match status" value="1"/>
</dbReference>
<gene>
    <name evidence="11" type="ORF">JRO89_XSUnG0010900</name>
</gene>
<feature type="region of interest" description="Disordered" evidence="8">
    <location>
        <begin position="1"/>
        <end position="22"/>
    </location>
</feature>
<evidence type="ECO:0000256" key="5">
    <source>
        <dbReference type="ARBA" id="ARBA00023204"/>
    </source>
</evidence>
<keyword evidence="12" id="KW-1185">Reference proteome</keyword>
<comment type="function">
    <text evidence="7">Component of the SMC5-SMC6 complex, that promotes sister chromatid alignment after DNA damage and facilitates double-stranded DNA breaks (DSBs) repair via homologous recombination between sister chromatids.</text>
</comment>
<proteinExistence type="inferred from homology"/>
<comment type="caution">
    <text evidence="11">The sequence shown here is derived from an EMBL/GenBank/DDBJ whole genome shotgun (WGS) entry which is preliminary data.</text>
</comment>
<comment type="subunit">
    <text evidence="7">Component of the SMC5-SMC6 complex.</text>
</comment>
<evidence type="ECO:0000256" key="6">
    <source>
        <dbReference type="ARBA" id="ARBA00023242"/>
    </source>
</evidence>
<evidence type="ECO:0000256" key="2">
    <source>
        <dbReference type="ARBA" id="ARBA00008997"/>
    </source>
</evidence>
<organism evidence="11 12">
    <name type="scientific">Xanthoceras sorbifolium</name>
    <dbReference type="NCBI Taxonomy" id="99658"/>
    <lineage>
        <taxon>Eukaryota</taxon>
        <taxon>Viridiplantae</taxon>
        <taxon>Streptophyta</taxon>
        <taxon>Embryophyta</taxon>
        <taxon>Tracheophyta</taxon>
        <taxon>Spermatophyta</taxon>
        <taxon>Magnoliopsida</taxon>
        <taxon>eudicotyledons</taxon>
        <taxon>Gunneridae</taxon>
        <taxon>Pentapetalae</taxon>
        <taxon>rosids</taxon>
        <taxon>malvids</taxon>
        <taxon>Sapindales</taxon>
        <taxon>Sapindaceae</taxon>
        <taxon>Xanthoceroideae</taxon>
        <taxon>Xanthoceras</taxon>
    </lineage>
</organism>
<evidence type="ECO:0000256" key="7">
    <source>
        <dbReference type="RuleBase" id="RU365071"/>
    </source>
</evidence>
<dbReference type="InterPro" id="IPR027786">
    <property type="entry name" value="Nse4/EID"/>
</dbReference>
<evidence type="ECO:0000259" key="10">
    <source>
        <dbReference type="Pfam" id="PF08743"/>
    </source>
</evidence>
<dbReference type="PANTHER" id="PTHR16140">
    <property type="entry name" value="NON-STRUCTURAL MAINTENANCE OF CHROMOSOMES ELEMENT 4"/>
    <property type="match status" value="1"/>
</dbReference>
<feature type="domain" description="Non-structural maintenance of chromosome element 4 C-terminal" evidence="10">
    <location>
        <begin position="242"/>
        <end position="329"/>
    </location>
</feature>
<keyword evidence="9" id="KW-1133">Transmembrane helix</keyword>
<keyword evidence="9" id="KW-0472">Membrane</keyword>
<protein>
    <recommendedName>
        <fullName evidence="7">Non-structural maintenance of chromosomes element 4</fullName>
    </recommendedName>
</protein>
<keyword evidence="3 7" id="KW-0227">DNA damage</keyword>
<name>A0ABQ8H0C7_9ROSI</name>
<feature type="compositionally biased region" description="Basic and acidic residues" evidence="8">
    <location>
        <begin position="1"/>
        <end position="10"/>
    </location>
</feature>
<evidence type="ECO:0000313" key="11">
    <source>
        <dbReference type="EMBL" id="KAH7531692.1"/>
    </source>
</evidence>
<dbReference type="InterPro" id="IPR014854">
    <property type="entry name" value="Nse4_C"/>
</dbReference>
<evidence type="ECO:0000256" key="9">
    <source>
        <dbReference type="SAM" id="Phobius"/>
    </source>
</evidence>
<dbReference type="Proteomes" id="UP000827721">
    <property type="component" value="Unassembled WGS sequence"/>
</dbReference>
<keyword evidence="4 7" id="KW-0233">DNA recombination</keyword>
<evidence type="ECO:0000313" key="12">
    <source>
        <dbReference type="Proteomes" id="UP000827721"/>
    </source>
</evidence>
<reference evidence="11 12" key="1">
    <citation type="submission" date="2021-02" db="EMBL/GenBank/DDBJ databases">
        <title>Plant Genome Project.</title>
        <authorList>
            <person name="Zhang R.-G."/>
        </authorList>
    </citation>
    <scope>NUCLEOTIDE SEQUENCE [LARGE SCALE GENOMIC DNA]</scope>
    <source>
        <tissue evidence="11">Leaves</tissue>
    </source>
</reference>
<keyword evidence="5 7" id="KW-0234">DNA repair</keyword>
<evidence type="ECO:0000256" key="4">
    <source>
        <dbReference type="ARBA" id="ARBA00023172"/>
    </source>
</evidence>
<dbReference type="PANTHER" id="PTHR16140:SF0">
    <property type="entry name" value="NON-STRUCTURAL MAINTENANCE OF CHROMOSOMES ELEMENT 4"/>
    <property type="match status" value="1"/>
</dbReference>
<comment type="subcellular location">
    <subcellularLocation>
        <location evidence="1 7">Nucleus</location>
    </subcellularLocation>
</comment>
<accession>A0ABQ8H0C7</accession>
<sequence>MMVRTLKREFDDSDSEAENGDDHIHGVSARRLLRSTYRSVQSRILGTFFSLFFAFFLFLFFITAAELCGFADEREEISKADSSKFNIIINQLDCLHQQVQKPREQVTDAEALLDITSTMITSVKAENKEGITVSDFVSCLLRDFAQDSGTSSSSRGGKTSMAWTDIGVAVSHAFSSSCGCSTMIGAMNTQLKQQKAVICRKRVRPTENACPQELDDTVNKERTDADKNMLTMFNIMKKNRRVRLEYLVLNRNSFAQTVENLFALSFLVKDGRAEIIVDEKGCHLVLPRNAPVANAVASGEVAYGHFVFRFDFKDWKLMASSVGVGEELMPHRNDVHLSSSCQPDQVDGEYQELAPTTPIRKLSRNRGLLLHEESVVEDSPKNDNAEARAAAICKGKWKLR</sequence>
<evidence type="ECO:0000256" key="3">
    <source>
        <dbReference type="ARBA" id="ARBA00022763"/>
    </source>
</evidence>
<feature type="transmembrane region" description="Helical" evidence="9">
    <location>
        <begin position="44"/>
        <end position="65"/>
    </location>
</feature>
<evidence type="ECO:0000256" key="8">
    <source>
        <dbReference type="SAM" id="MobiDB-lite"/>
    </source>
</evidence>
<comment type="similarity">
    <text evidence="2 7">Belongs to the NSE4 family.</text>
</comment>